<keyword evidence="2" id="KW-0804">Transcription</keyword>
<dbReference type="GO" id="GO:0003700">
    <property type="term" value="F:DNA-binding transcription factor activity"/>
    <property type="evidence" value="ECO:0007669"/>
    <property type="project" value="InterPro"/>
</dbReference>
<dbReference type="AlphaFoldDB" id="A0A128F9L1"/>
<dbReference type="RefSeq" id="WP_062665299.1">
    <property type="nucleotide sequence ID" value="NZ_FIZX01000002.1"/>
</dbReference>
<dbReference type="PANTHER" id="PTHR40055:SF1">
    <property type="entry name" value="TRANSCRIPTIONAL REGULATOR YGIV-RELATED"/>
    <property type="match status" value="1"/>
</dbReference>
<dbReference type="SMART" id="SM00871">
    <property type="entry name" value="AraC_E_bind"/>
    <property type="match status" value="1"/>
</dbReference>
<dbReference type="Gene3D" id="3.20.80.10">
    <property type="entry name" value="Regulatory factor, effector binding domain"/>
    <property type="match status" value="1"/>
</dbReference>
<dbReference type="SUPFAM" id="SSF46689">
    <property type="entry name" value="Homeodomain-like"/>
    <property type="match status" value="2"/>
</dbReference>
<evidence type="ECO:0000259" key="3">
    <source>
        <dbReference type="PROSITE" id="PS01124"/>
    </source>
</evidence>
<evidence type="ECO:0000256" key="2">
    <source>
        <dbReference type="ARBA" id="ARBA00023163"/>
    </source>
</evidence>
<dbReference type="GO" id="GO:0008168">
    <property type="term" value="F:methyltransferase activity"/>
    <property type="evidence" value="ECO:0007669"/>
    <property type="project" value="UniProtKB-KW"/>
</dbReference>
<dbReference type="STRING" id="1796497.GCE9029_03604"/>
<keyword evidence="4" id="KW-0808">Transferase</keyword>
<dbReference type="Proteomes" id="UP000071641">
    <property type="component" value="Unassembled WGS sequence"/>
</dbReference>
<dbReference type="InterPro" id="IPR018060">
    <property type="entry name" value="HTH_AraC"/>
</dbReference>
<keyword evidence="1" id="KW-0805">Transcription regulation</keyword>
<evidence type="ECO:0000313" key="5">
    <source>
        <dbReference type="Proteomes" id="UP000071641"/>
    </source>
</evidence>
<evidence type="ECO:0000313" key="4">
    <source>
        <dbReference type="EMBL" id="CZF83044.1"/>
    </source>
</evidence>
<sequence length="286" mass="33379">MKRQSTAEHYQKRLSVLSDYIYENLEDDLDMDRLAEVALISPYHLHRIYRGIYGNSLTDSIRWIRLHYAADRLIKTDMSIEAIGRMAKYNSVQSFTRVFSEAFGMPPARFRREGDHVQFTQPMRKNEDYPMQEITVKDSEALTLIGFEHHGDYMKVGQQFEKLQGWLATRNLIDPSIRFFGVYFDDPDTVPTDQLRSLACITVANPDEFPMEEGLKRFDIQAGKCAVMRYKGPYANMDAAYRWLFSEWLPNSTERVGNQPAYEEYLNDVHSVPQTELLTDIYIPLE</sequence>
<dbReference type="EC" id="2.1.1.-" evidence="4"/>
<dbReference type="SMART" id="SM00342">
    <property type="entry name" value="HTH_ARAC"/>
    <property type="match status" value="1"/>
</dbReference>
<dbReference type="PROSITE" id="PS01124">
    <property type="entry name" value="HTH_ARAC_FAMILY_2"/>
    <property type="match status" value="1"/>
</dbReference>
<dbReference type="GO" id="GO:0043565">
    <property type="term" value="F:sequence-specific DNA binding"/>
    <property type="evidence" value="ECO:0007669"/>
    <property type="project" value="InterPro"/>
</dbReference>
<dbReference type="GO" id="GO:0032259">
    <property type="term" value="P:methylation"/>
    <property type="evidence" value="ECO:0007669"/>
    <property type="project" value="UniProtKB-KW"/>
</dbReference>
<dbReference type="PANTHER" id="PTHR40055">
    <property type="entry name" value="TRANSCRIPTIONAL REGULATOR YGIV-RELATED"/>
    <property type="match status" value="1"/>
</dbReference>
<keyword evidence="5" id="KW-1185">Reference proteome</keyword>
<dbReference type="Pfam" id="PF06445">
    <property type="entry name" value="GyrI-like"/>
    <property type="match status" value="1"/>
</dbReference>
<gene>
    <name evidence="4" type="primary">adaA_5</name>
    <name evidence="4" type="ORF">GCE9029_03604</name>
</gene>
<dbReference type="InterPro" id="IPR010499">
    <property type="entry name" value="AraC_E-bd"/>
</dbReference>
<dbReference type="SUPFAM" id="SSF55136">
    <property type="entry name" value="Probable bacterial effector-binding domain"/>
    <property type="match status" value="1"/>
</dbReference>
<evidence type="ECO:0000256" key="1">
    <source>
        <dbReference type="ARBA" id="ARBA00023015"/>
    </source>
</evidence>
<dbReference type="Gene3D" id="1.10.10.60">
    <property type="entry name" value="Homeodomain-like"/>
    <property type="match status" value="1"/>
</dbReference>
<name>A0A128F9L1_9GAMM</name>
<reference evidence="5" key="1">
    <citation type="submission" date="2016-02" db="EMBL/GenBank/DDBJ databases">
        <authorList>
            <person name="Rodrigo-Torres Lidia"/>
            <person name="Arahal R.David."/>
        </authorList>
    </citation>
    <scope>NUCLEOTIDE SEQUENCE [LARGE SCALE GENOMIC DNA]</scope>
    <source>
        <strain evidence="5">CECT 9029</strain>
    </source>
</reference>
<dbReference type="InterPro" id="IPR009057">
    <property type="entry name" value="Homeodomain-like_sf"/>
</dbReference>
<dbReference type="InterPro" id="IPR050908">
    <property type="entry name" value="SmbC-like"/>
</dbReference>
<dbReference type="EMBL" id="FIZX01000002">
    <property type="protein sequence ID" value="CZF83044.1"/>
    <property type="molecule type" value="Genomic_DNA"/>
</dbReference>
<accession>A0A128F9L1</accession>
<dbReference type="InterPro" id="IPR011256">
    <property type="entry name" value="Reg_factor_effector_dom_sf"/>
</dbReference>
<dbReference type="Pfam" id="PF12833">
    <property type="entry name" value="HTH_18"/>
    <property type="match status" value="1"/>
</dbReference>
<proteinExistence type="predicted"/>
<keyword evidence="4" id="KW-0489">Methyltransferase</keyword>
<protein>
    <submittedName>
        <fullName evidence="4">Bifunctional transcriptional activator/DNA repair enzyme AdaA</fullName>
        <ecNumber evidence="4">2.1.1.-</ecNumber>
    </submittedName>
</protein>
<feature type="domain" description="HTH araC/xylS-type" evidence="3">
    <location>
        <begin position="15"/>
        <end position="113"/>
    </location>
</feature>
<dbReference type="InterPro" id="IPR029442">
    <property type="entry name" value="GyrI-like"/>
</dbReference>
<organism evidence="4 5">
    <name type="scientific">Grimontia celer</name>
    <dbReference type="NCBI Taxonomy" id="1796497"/>
    <lineage>
        <taxon>Bacteria</taxon>
        <taxon>Pseudomonadati</taxon>
        <taxon>Pseudomonadota</taxon>
        <taxon>Gammaproteobacteria</taxon>
        <taxon>Vibrionales</taxon>
        <taxon>Vibrionaceae</taxon>
        <taxon>Grimontia</taxon>
    </lineage>
</organism>